<keyword evidence="1" id="KW-0472">Membrane</keyword>
<dbReference type="PROSITE" id="PS00108">
    <property type="entry name" value="PROTEIN_KINASE_ST"/>
    <property type="match status" value="1"/>
</dbReference>
<dbReference type="InterPro" id="IPR008271">
    <property type="entry name" value="Ser/Thr_kinase_AS"/>
</dbReference>
<keyword evidence="1" id="KW-1133">Transmembrane helix</keyword>
<proteinExistence type="predicted"/>
<keyword evidence="3" id="KW-0808">Transferase</keyword>
<organism evidence="3 4">
    <name type="scientific">Entamoeba invadens IP1</name>
    <dbReference type="NCBI Taxonomy" id="370355"/>
    <lineage>
        <taxon>Eukaryota</taxon>
        <taxon>Amoebozoa</taxon>
        <taxon>Evosea</taxon>
        <taxon>Archamoebae</taxon>
        <taxon>Mastigamoebida</taxon>
        <taxon>Entamoebidae</taxon>
        <taxon>Entamoeba</taxon>
    </lineage>
</organism>
<dbReference type="AlphaFoldDB" id="A0A0A1U696"/>
<keyword evidence="1" id="KW-0812">Transmembrane</keyword>
<dbReference type="SMART" id="SM00220">
    <property type="entry name" value="S_TKc"/>
    <property type="match status" value="1"/>
</dbReference>
<dbReference type="InterPro" id="IPR000719">
    <property type="entry name" value="Prot_kinase_dom"/>
</dbReference>
<name>A0A0A1U696_ENTIV</name>
<dbReference type="InterPro" id="IPR011009">
    <property type="entry name" value="Kinase-like_dom_sf"/>
</dbReference>
<dbReference type="InterPro" id="IPR009030">
    <property type="entry name" value="Growth_fac_rcpt_cys_sf"/>
</dbReference>
<dbReference type="KEGG" id="eiv:EIN_303560"/>
<feature type="non-terminal residue" evidence="3">
    <location>
        <position position="1"/>
    </location>
</feature>
<evidence type="ECO:0000313" key="3">
    <source>
        <dbReference type="EMBL" id="ELP89922.1"/>
    </source>
</evidence>
<dbReference type="EMBL" id="KB206545">
    <property type="protein sequence ID" value="ELP89922.1"/>
    <property type="molecule type" value="Genomic_DNA"/>
</dbReference>
<feature type="transmembrane region" description="Helical" evidence="1">
    <location>
        <begin position="426"/>
        <end position="453"/>
    </location>
</feature>
<evidence type="ECO:0000313" key="4">
    <source>
        <dbReference type="Proteomes" id="UP000014680"/>
    </source>
</evidence>
<protein>
    <submittedName>
        <fullName evidence="3">Protein serine/threonine kinase, putative</fullName>
    </submittedName>
</protein>
<reference evidence="3 4" key="1">
    <citation type="submission" date="2012-10" db="EMBL/GenBank/DDBJ databases">
        <authorList>
            <person name="Zafar N."/>
            <person name="Inman J."/>
            <person name="Hall N."/>
            <person name="Lorenzi H."/>
            <person name="Caler E."/>
        </authorList>
    </citation>
    <scope>NUCLEOTIDE SEQUENCE [LARGE SCALE GENOMIC DNA]</scope>
    <source>
        <strain evidence="3 4">IP1</strain>
    </source>
</reference>
<dbReference type="SUPFAM" id="SSF56112">
    <property type="entry name" value="Protein kinase-like (PK-like)"/>
    <property type="match status" value="1"/>
</dbReference>
<dbReference type="RefSeq" id="XP_004256693.1">
    <property type="nucleotide sequence ID" value="XM_004256645.1"/>
</dbReference>
<dbReference type="InterPro" id="IPR053215">
    <property type="entry name" value="TKL_Ser/Thr_kinase"/>
</dbReference>
<evidence type="ECO:0000259" key="2">
    <source>
        <dbReference type="PROSITE" id="PS50011"/>
    </source>
</evidence>
<dbReference type="PANTHER" id="PTHR45756">
    <property type="entry name" value="PALMITOYLTRANSFERASE"/>
    <property type="match status" value="1"/>
</dbReference>
<dbReference type="PROSITE" id="PS50011">
    <property type="entry name" value="PROTEIN_KINASE_DOM"/>
    <property type="match status" value="1"/>
</dbReference>
<dbReference type="InterPro" id="IPR006212">
    <property type="entry name" value="Furin_repeat"/>
</dbReference>
<dbReference type="InterPro" id="IPR001245">
    <property type="entry name" value="Ser-Thr/Tyr_kinase_cat_dom"/>
</dbReference>
<dbReference type="GO" id="GO:0004672">
    <property type="term" value="F:protein kinase activity"/>
    <property type="evidence" value="ECO:0007669"/>
    <property type="project" value="InterPro"/>
</dbReference>
<keyword evidence="4" id="KW-1185">Reference proteome</keyword>
<dbReference type="SMART" id="SM00261">
    <property type="entry name" value="FU"/>
    <property type="match status" value="4"/>
</dbReference>
<dbReference type="SMART" id="SM00181">
    <property type="entry name" value="EGF"/>
    <property type="match status" value="4"/>
</dbReference>
<evidence type="ECO:0000256" key="1">
    <source>
        <dbReference type="SAM" id="Phobius"/>
    </source>
</evidence>
<accession>A0A0A1U696</accession>
<dbReference type="PANTHER" id="PTHR45756:SF1">
    <property type="entry name" value="PROTEIN KINASE DOMAIN CONTAINING PROTEIN"/>
    <property type="match status" value="1"/>
</dbReference>
<sequence>TTYSCDNCTTPNCDLCNYNKNSCIKCKEGYRQEKDSCLEIENCSLILGNRCLKCQNGYYNNKNICITTEFCLIYASGNYNQCLICKSRNINNNGTCKPVDENQQNYSALHITSCKQGYIQNDKINVFSNSLFCESAHATKCDSVSTINSNGTCVKNTCNPPNDTNGKCTSEVTNCIFITNGKCKECHYPYVLSSNKCLITSDDEFCYISDKYGCVRCKDNYYLESSTKSCVKCDEICLTCMDTSTTCLSCKSGYYLNNNTCSTTAEYINKCLLLTNSGGCVVCNDRYYRVGLKCYDCDLKCATCNINTTCLTCNVTNYKTTSGDCLPQSSINGCQVEVTKNGCSKCLDGYFTLNQNECSKCDLSCKTCSSTFKCTSCASSQVLISTEICVGLSDISKCLEITHSHCSKCSFWNSPSVDGTYCHSKAVWWVIIISFLFIIFIITLLIGLTVLLTKKIMLIIHHKNIEKVTAVFEIKKSNIHFISLQGGIGVSSNIINFNSEFEEIPVEKETRELFCVSNSNRNVVKIQFSLFSKIDKFSVRIEPEIITLKRGYACEFEIFLTPRCTCKIHETLCIVSKSLKTSEEKYNNVTLMGITVQTTRIDYDELIEHQKLGEGSFGIVYKGSYRGNTEDGLVEFEKEVSMLDKFKSEYIVHFYGAVFVPNKICMVTEFAQFGSLQDLMKHKTSSEIDIKIRLKFMLDGARGIEYLHTNGILHRDIKPDNFLIISIDLNDKVNTKLTDFGASRNINLMMTNMTFTKGIGTPKYMAPEVLKKEKYKKAADVYSFAVTMFECMIWGNAFLKESFPYAWDIVDFVVNGKRHKKPQGLNDDIFELINKAWCDDLINRTDISNIVKSLNEFIKRELYN</sequence>
<dbReference type="VEuPathDB" id="AmoebaDB:EIN_303560"/>
<keyword evidence="3" id="KW-0418">Kinase</keyword>
<dbReference type="Gene3D" id="2.10.220.10">
    <property type="entry name" value="Hormone Receptor, Insulin-like Growth Factor Receptor 1, Chain A, domain 2"/>
    <property type="match status" value="1"/>
</dbReference>
<gene>
    <name evidence="3" type="ORF">EIN_303560</name>
</gene>
<dbReference type="OrthoDB" id="300641at2759"/>
<dbReference type="GeneID" id="14888904"/>
<dbReference type="Gene3D" id="3.30.200.20">
    <property type="entry name" value="Phosphorylase Kinase, domain 1"/>
    <property type="match status" value="1"/>
</dbReference>
<dbReference type="Proteomes" id="UP000014680">
    <property type="component" value="Unassembled WGS sequence"/>
</dbReference>
<dbReference type="GO" id="GO:0005524">
    <property type="term" value="F:ATP binding"/>
    <property type="evidence" value="ECO:0007669"/>
    <property type="project" value="InterPro"/>
</dbReference>
<dbReference type="SUPFAM" id="SSF57184">
    <property type="entry name" value="Growth factor receptor domain"/>
    <property type="match status" value="3"/>
</dbReference>
<dbReference type="Pfam" id="PF07714">
    <property type="entry name" value="PK_Tyr_Ser-Thr"/>
    <property type="match status" value="1"/>
</dbReference>
<dbReference type="Gene3D" id="1.10.510.10">
    <property type="entry name" value="Transferase(Phosphotransferase) domain 1"/>
    <property type="match status" value="1"/>
</dbReference>
<dbReference type="InterPro" id="IPR000742">
    <property type="entry name" value="EGF"/>
</dbReference>
<feature type="domain" description="Protein kinase" evidence="2">
    <location>
        <begin position="606"/>
        <end position="858"/>
    </location>
</feature>